<dbReference type="AlphaFoldDB" id="A0AAV5IN12"/>
<accession>A0AAV5IN12</accession>
<proteinExistence type="predicted"/>
<comment type="caution">
    <text evidence="2">The sequence shown here is derived from an EMBL/GenBank/DDBJ whole genome shotgun (WGS) entry which is preliminary data.</text>
</comment>
<dbReference type="Proteomes" id="UP001054252">
    <property type="component" value="Unassembled WGS sequence"/>
</dbReference>
<evidence type="ECO:0000313" key="2">
    <source>
        <dbReference type="EMBL" id="GKV00102.1"/>
    </source>
</evidence>
<dbReference type="EMBL" id="BPVZ01000015">
    <property type="protein sequence ID" value="GKV00102.1"/>
    <property type="molecule type" value="Genomic_DNA"/>
</dbReference>
<sequence length="45" mass="4849">MFGDGLEFLSALLLSTMISTGSWEQIYITQDGYGCVVQCIQGESG</sequence>
<evidence type="ECO:0000256" key="1">
    <source>
        <dbReference type="SAM" id="SignalP"/>
    </source>
</evidence>
<gene>
    <name evidence="2" type="ORF">SLEP1_g12849</name>
</gene>
<organism evidence="2 3">
    <name type="scientific">Rubroshorea leprosula</name>
    <dbReference type="NCBI Taxonomy" id="152421"/>
    <lineage>
        <taxon>Eukaryota</taxon>
        <taxon>Viridiplantae</taxon>
        <taxon>Streptophyta</taxon>
        <taxon>Embryophyta</taxon>
        <taxon>Tracheophyta</taxon>
        <taxon>Spermatophyta</taxon>
        <taxon>Magnoliopsida</taxon>
        <taxon>eudicotyledons</taxon>
        <taxon>Gunneridae</taxon>
        <taxon>Pentapetalae</taxon>
        <taxon>rosids</taxon>
        <taxon>malvids</taxon>
        <taxon>Malvales</taxon>
        <taxon>Dipterocarpaceae</taxon>
        <taxon>Rubroshorea</taxon>
    </lineage>
</organism>
<protein>
    <submittedName>
        <fullName evidence="2">Uncharacterized protein</fullName>
    </submittedName>
</protein>
<evidence type="ECO:0000313" key="3">
    <source>
        <dbReference type="Proteomes" id="UP001054252"/>
    </source>
</evidence>
<feature type="signal peptide" evidence="1">
    <location>
        <begin position="1"/>
        <end position="23"/>
    </location>
</feature>
<reference evidence="2 3" key="1">
    <citation type="journal article" date="2021" name="Commun. Biol.">
        <title>The genome of Shorea leprosula (Dipterocarpaceae) highlights the ecological relevance of drought in aseasonal tropical rainforests.</title>
        <authorList>
            <person name="Ng K.K.S."/>
            <person name="Kobayashi M.J."/>
            <person name="Fawcett J.A."/>
            <person name="Hatakeyama M."/>
            <person name="Paape T."/>
            <person name="Ng C.H."/>
            <person name="Ang C.C."/>
            <person name="Tnah L.H."/>
            <person name="Lee C.T."/>
            <person name="Nishiyama T."/>
            <person name="Sese J."/>
            <person name="O'Brien M.J."/>
            <person name="Copetti D."/>
            <person name="Mohd Noor M.I."/>
            <person name="Ong R.C."/>
            <person name="Putra M."/>
            <person name="Sireger I.Z."/>
            <person name="Indrioko S."/>
            <person name="Kosugi Y."/>
            <person name="Izuno A."/>
            <person name="Isagi Y."/>
            <person name="Lee S.L."/>
            <person name="Shimizu K.K."/>
        </authorList>
    </citation>
    <scope>NUCLEOTIDE SEQUENCE [LARGE SCALE GENOMIC DNA]</scope>
    <source>
        <strain evidence="2">214</strain>
    </source>
</reference>
<keyword evidence="3" id="KW-1185">Reference proteome</keyword>
<name>A0AAV5IN12_9ROSI</name>
<keyword evidence="1" id="KW-0732">Signal</keyword>
<feature type="chain" id="PRO_5043786515" evidence="1">
    <location>
        <begin position="24"/>
        <end position="45"/>
    </location>
</feature>